<dbReference type="SUPFAM" id="SSF57667">
    <property type="entry name" value="beta-beta-alpha zinc fingers"/>
    <property type="match status" value="1"/>
</dbReference>
<name>A0AAV8X0E7_9CUCU</name>
<reference evidence="7" key="1">
    <citation type="journal article" date="2023" name="Insect Mol. Biol.">
        <title>Genome sequencing provides insights into the evolution of gene families encoding plant cell wall-degrading enzymes in longhorned beetles.</title>
        <authorList>
            <person name="Shin N.R."/>
            <person name="Okamura Y."/>
            <person name="Kirsch R."/>
            <person name="Pauchet Y."/>
        </authorList>
    </citation>
    <scope>NUCLEOTIDE SEQUENCE</scope>
    <source>
        <strain evidence="7">RBIC_L_NR</strain>
    </source>
</reference>
<protein>
    <recommendedName>
        <fullName evidence="6">BED-type domain-containing protein</fullName>
    </recommendedName>
</protein>
<dbReference type="Proteomes" id="UP001162156">
    <property type="component" value="Unassembled WGS sequence"/>
</dbReference>
<evidence type="ECO:0000256" key="4">
    <source>
        <dbReference type="PROSITE-ProRule" id="PRU00027"/>
    </source>
</evidence>
<keyword evidence="8" id="KW-1185">Reference proteome</keyword>
<evidence type="ECO:0000256" key="3">
    <source>
        <dbReference type="ARBA" id="ARBA00022833"/>
    </source>
</evidence>
<feature type="domain" description="BED-type" evidence="6">
    <location>
        <begin position="5"/>
        <end position="62"/>
    </location>
</feature>
<dbReference type="GO" id="GO:0008270">
    <property type="term" value="F:zinc ion binding"/>
    <property type="evidence" value="ECO:0007669"/>
    <property type="project" value="UniProtKB-KW"/>
</dbReference>
<evidence type="ECO:0000256" key="1">
    <source>
        <dbReference type="ARBA" id="ARBA00022723"/>
    </source>
</evidence>
<keyword evidence="1" id="KW-0479">Metal-binding</keyword>
<dbReference type="AlphaFoldDB" id="A0AAV8X0E7"/>
<keyword evidence="2 4" id="KW-0863">Zinc-finger</keyword>
<dbReference type="EMBL" id="JANEYF010004209">
    <property type="protein sequence ID" value="KAJ8931880.1"/>
    <property type="molecule type" value="Genomic_DNA"/>
</dbReference>
<accession>A0AAV8X0E7</accession>
<evidence type="ECO:0000259" key="6">
    <source>
        <dbReference type="PROSITE" id="PS50808"/>
    </source>
</evidence>
<feature type="compositionally biased region" description="Polar residues" evidence="5">
    <location>
        <begin position="135"/>
        <end position="147"/>
    </location>
</feature>
<feature type="region of interest" description="Disordered" evidence="5">
    <location>
        <begin position="125"/>
        <end position="162"/>
    </location>
</feature>
<sequence length="240" mass="27616">MRPGTKKSIVWNYFNKTQDNIATCSICEKEMKHFGSPTNLMRHLLRIHPIQLQQHKEYPHEFEVNNKNNKLSESTDIDSDIDDNTQEIYVVDNFRTISNIILDIDDNIQEIYVVENIDSPSDINNNIIGNGDSSTSQSNINKPTTVTRNKRRKQTSKNTDEEEVDSVLATVLRAVSRVAETPKKKNKVENFSNYLLSELEGFQASDAELFMDEVVNSLIKFKQELRERDNVGCIFIKLDT</sequence>
<dbReference type="Pfam" id="PF02892">
    <property type="entry name" value="zf-BED"/>
    <property type="match status" value="1"/>
</dbReference>
<organism evidence="7 8">
    <name type="scientific">Rhamnusium bicolor</name>
    <dbReference type="NCBI Taxonomy" id="1586634"/>
    <lineage>
        <taxon>Eukaryota</taxon>
        <taxon>Metazoa</taxon>
        <taxon>Ecdysozoa</taxon>
        <taxon>Arthropoda</taxon>
        <taxon>Hexapoda</taxon>
        <taxon>Insecta</taxon>
        <taxon>Pterygota</taxon>
        <taxon>Neoptera</taxon>
        <taxon>Endopterygota</taxon>
        <taxon>Coleoptera</taxon>
        <taxon>Polyphaga</taxon>
        <taxon>Cucujiformia</taxon>
        <taxon>Chrysomeloidea</taxon>
        <taxon>Cerambycidae</taxon>
        <taxon>Lepturinae</taxon>
        <taxon>Rhagiini</taxon>
        <taxon>Rhamnusium</taxon>
    </lineage>
</organism>
<dbReference type="PROSITE" id="PS50808">
    <property type="entry name" value="ZF_BED"/>
    <property type="match status" value="1"/>
</dbReference>
<dbReference type="SMART" id="SM00614">
    <property type="entry name" value="ZnF_BED"/>
    <property type="match status" value="1"/>
</dbReference>
<evidence type="ECO:0000313" key="7">
    <source>
        <dbReference type="EMBL" id="KAJ8931880.1"/>
    </source>
</evidence>
<evidence type="ECO:0000313" key="8">
    <source>
        <dbReference type="Proteomes" id="UP001162156"/>
    </source>
</evidence>
<proteinExistence type="predicted"/>
<keyword evidence="3" id="KW-0862">Zinc</keyword>
<dbReference type="GO" id="GO:0003677">
    <property type="term" value="F:DNA binding"/>
    <property type="evidence" value="ECO:0007669"/>
    <property type="project" value="InterPro"/>
</dbReference>
<dbReference type="InterPro" id="IPR003656">
    <property type="entry name" value="Znf_BED"/>
</dbReference>
<evidence type="ECO:0000256" key="5">
    <source>
        <dbReference type="SAM" id="MobiDB-lite"/>
    </source>
</evidence>
<gene>
    <name evidence="7" type="ORF">NQ314_015146</name>
</gene>
<comment type="caution">
    <text evidence="7">The sequence shown here is derived from an EMBL/GenBank/DDBJ whole genome shotgun (WGS) entry which is preliminary data.</text>
</comment>
<dbReference type="InterPro" id="IPR036236">
    <property type="entry name" value="Znf_C2H2_sf"/>
</dbReference>
<feature type="compositionally biased region" description="Low complexity" evidence="5">
    <location>
        <begin position="125"/>
        <end position="134"/>
    </location>
</feature>
<evidence type="ECO:0000256" key="2">
    <source>
        <dbReference type="ARBA" id="ARBA00022771"/>
    </source>
</evidence>